<accession>A0ABV4ETG9</accession>
<dbReference type="Pfam" id="PF01710">
    <property type="entry name" value="HTH_Tnp_IS630"/>
    <property type="match status" value="1"/>
</dbReference>
<reference evidence="4 5" key="1">
    <citation type="submission" date="2024-07" db="EMBL/GenBank/DDBJ databases">
        <title>Genomic Encyclopedia of Type Strains, Phase V (KMG-V): Genome sequencing to study the core and pangenomes of soil and plant-associated prokaryotes.</title>
        <authorList>
            <person name="Whitman W."/>
        </authorList>
    </citation>
    <scope>NUCLEOTIDE SEQUENCE [LARGE SCALE GENOMIC DNA]</scope>
    <source>
        <strain evidence="4 5">USDA 415</strain>
    </source>
</reference>
<dbReference type="EMBL" id="JBGBZA010000002">
    <property type="protein sequence ID" value="MEY9314437.1"/>
    <property type="molecule type" value="Genomic_DNA"/>
</dbReference>
<dbReference type="PROSITE" id="PS51057">
    <property type="entry name" value="PAIRED_2"/>
    <property type="match status" value="1"/>
</dbReference>
<protein>
    <submittedName>
        <fullName evidence="4">Transposase</fullName>
    </submittedName>
</protein>
<gene>
    <name evidence="4" type="ORF">ABIF29_001236</name>
</gene>
<comment type="caution">
    <text evidence="4">The sequence shown here is derived from an EMBL/GenBank/DDBJ whole genome shotgun (WGS) entry which is preliminary data.</text>
</comment>
<evidence type="ECO:0000313" key="5">
    <source>
        <dbReference type="Proteomes" id="UP001565471"/>
    </source>
</evidence>
<feature type="domain" description="Paired" evidence="3">
    <location>
        <begin position="1"/>
        <end position="140"/>
    </location>
</feature>
<dbReference type="InterPro" id="IPR036388">
    <property type="entry name" value="WH-like_DNA-bd_sf"/>
</dbReference>
<evidence type="ECO:0000256" key="1">
    <source>
        <dbReference type="ARBA" id="ARBA00022724"/>
    </source>
</evidence>
<evidence type="ECO:0000259" key="3">
    <source>
        <dbReference type="PROSITE" id="PS51057"/>
    </source>
</evidence>
<evidence type="ECO:0000256" key="2">
    <source>
        <dbReference type="SAM" id="MobiDB-lite"/>
    </source>
</evidence>
<proteinExistence type="predicted"/>
<name>A0ABV4ETG9_BRAEL</name>
<dbReference type="Proteomes" id="UP001565471">
    <property type="component" value="Unassembled WGS sequence"/>
</dbReference>
<dbReference type="InterPro" id="IPR009057">
    <property type="entry name" value="Homeodomain-like_sf"/>
</dbReference>
<evidence type="ECO:0000313" key="4">
    <source>
        <dbReference type="EMBL" id="MEY9314437.1"/>
    </source>
</evidence>
<keyword evidence="5" id="KW-1185">Reference proteome</keyword>
<organism evidence="4 5">
    <name type="scientific">Bradyrhizobium elkanii</name>
    <dbReference type="NCBI Taxonomy" id="29448"/>
    <lineage>
        <taxon>Bacteria</taxon>
        <taxon>Pseudomonadati</taxon>
        <taxon>Pseudomonadota</taxon>
        <taxon>Alphaproteobacteria</taxon>
        <taxon>Hyphomicrobiales</taxon>
        <taxon>Nitrobacteraceae</taxon>
        <taxon>Bradyrhizobium</taxon>
    </lineage>
</organism>
<dbReference type="Gene3D" id="1.10.10.10">
    <property type="entry name" value="Winged helix-like DNA-binding domain superfamily/Winged helix DNA-binding domain"/>
    <property type="match status" value="1"/>
</dbReference>
<keyword evidence="1" id="KW-0563">Paired box</keyword>
<dbReference type="SUPFAM" id="SSF46689">
    <property type="entry name" value="Homeodomain-like"/>
    <property type="match status" value="1"/>
</dbReference>
<sequence length="142" mass="15820">MGKPYSLDLRNRVVAAIEGGMSRNRAAKQFGVAISTAIGWMQRVDETGSVEPGQMGGHKPKAVSGDHAVWLSQRIRDGDFTIRGLVAELARRGLKVDYHSVWDFVHAEKLSFKKKRGGWRTRSTRGREATSPVDKVSRSRRS</sequence>
<dbReference type="InterPro" id="IPR001523">
    <property type="entry name" value="Paired_dom"/>
</dbReference>
<feature type="compositionally biased region" description="Basic residues" evidence="2">
    <location>
        <begin position="113"/>
        <end position="124"/>
    </location>
</feature>
<feature type="region of interest" description="Disordered" evidence="2">
    <location>
        <begin position="113"/>
        <end position="142"/>
    </location>
</feature>
<dbReference type="InterPro" id="IPR002622">
    <property type="entry name" value="Transposase_14"/>
</dbReference>